<protein>
    <recommendedName>
        <fullName evidence="1">Anti-CBASS protein Acb1-like N-terminal domain-containing protein</fullName>
    </recommendedName>
</protein>
<gene>
    <name evidence="2" type="ORF">BA724_04330</name>
</gene>
<dbReference type="Proteomes" id="UP000095658">
    <property type="component" value="Unassembled WGS sequence"/>
</dbReference>
<dbReference type="STRING" id="1714016.BA724_04330"/>
<feature type="domain" description="Anti-CBASS protein Acb1-like N-terminal" evidence="1">
    <location>
        <begin position="47"/>
        <end position="398"/>
    </location>
</feature>
<dbReference type="EMBL" id="MAMP01000020">
    <property type="protein sequence ID" value="OES45242.1"/>
    <property type="molecule type" value="Genomic_DNA"/>
</dbReference>
<sequence length="455" mass="52370">MNRLDMAKQQMKQERNDFMIGHGKGGEKDMLVRQKPGLRQTLSEGDITNIYANNRIVQNIIDIPAEDMTRSWFTLRMENDKLGNDIMSRLADLNVKDAFKKMRQYERLRGDGFVSLGVTQKTDFTLASELKEDELKRIDYLHAFSGMKVTSFLTNEDVFSPKYGQIERFKIRRRTSKSGIIVPQMDETIVHSSRFLHDQTRRMEDEERGQSLLEPMYDIIKVLDTSLWSVGQILYDYTFKVYKSKGIEDLTKEDKRELTTLMDFMFRTEALAIIAEGEELKKESTNTNGINNLLDFVWDYLAGAARMPKTVIKGQEAGTLAGAQYDVMNYYSRIAASQENEMKPLLERIIRMLLWAEDEPGGRVDPDSLEWEIKFNPLWSVDAKTDAEIRKISAETDAIYITHGVHTPDDVREARFGQFGFAEEMKLSGDAADPAYIDKMAKEVYSAWKERGQNG</sequence>
<reference evidence="2 3" key="1">
    <citation type="submission" date="2016-06" db="EMBL/GenBank/DDBJ databases">
        <title>Domibacillus iocasae genome sequencing.</title>
        <authorList>
            <person name="Verma A."/>
            <person name="Pal Y."/>
            <person name="Ojha A.K."/>
            <person name="Krishnamurthi S."/>
        </authorList>
    </citation>
    <scope>NUCLEOTIDE SEQUENCE [LARGE SCALE GENOMIC DNA]</scope>
    <source>
        <strain evidence="2 3">DSM 29979</strain>
    </source>
</reference>
<comment type="caution">
    <text evidence="2">The sequence shown here is derived from an EMBL/GenBank/DDBJ whole genome shotgun (WGS) entry which is preliminary data.</text>
</comment>
<dbReference type="NCBIfam" id="TIGR01555">
    <property type="entry name" value="phge_rel_HI1409"/>
    <property type="match status" value="1"/>
</dbReference>
<name>A0A1E7DQ82_9BACI</name>
<accession>A0A1E7DQ82</accession>
<organism evidence="2 3">
    <name type="scientific">Domibacillus iocasae</name>
    <dbReference type="NCBI Taxonomy" id="1714016"/>
    <lineage>
        <taxon>Bacteria</taxon>
        <taxon>Bacillati</taxon>
        <taxon>Bacillota</taxon>
        <taxon>Bacilli</taxon>
        <taxon>Bacillales</taxon>
        <taxon>Bacillaceae</taxon>
        <taxon>Domibacillus</taxon>
    </lineage>
</organism>
<dbReference type="InterPro" id="IPR006445">
    <property type="entry name" value="Phage-assoc_HI1409"/>
</dbReference>
<dbReference type="AlphaFoldDB" id="A0A1E7DQ82"/>
<evidence type="ECO:0000259" key="1">
    <source>
        <dbReference type="Pfam" id="PF06381"/>
    </source>
</evidence>
<evidence type="ECO:0000313" key="2">
    <source>
        <dbReference type="EMBL" id="OES45242.1"/>
    </source>
</evidence>
<dbReference type="RefSeq" id="WP_069938123.1">
    <property type="nucleotide sequence ID" value="NZ_MAMP01000020.1"/>
</dbReference>
<evidence type="ECO:0000313" key="3">
    <source>
        <dbReference type="Proteomes" id="UP000095658"/>
    </source>
</evidence>
<keyword evidence="3" id="KW-1185">Reference proteome</keyword>
<dbReference type="InterPro" id="IPR024459">
    <property type="entry name" value="Acb1-like_N"/>
</dbReference>
<proteinExistence type="predicted"/>
<dbReference type="Pfam" id="PF06381">
    <property type="entry name" value="Phage_portal_3"/>
    <property type="match status" value="1"/>
</dbReference>
<dbReference type="OrthoDB" id="2019396at2"/>